<keyword evidence="8" id="KW-0054">Arabinose catabolism</keyword>
<dbReference type="Proteomes" id="UP001165065">
    <property type="component" value="Unassembled WGS sequence"/>
</dbReference>
<evidence type="ECO:0000259" key="12">
    <source>
        <dbReference type="Pfam" id="PF00370"/>
    </source>
</evidence>
<evidence type="ECO:0000259" key="13">
    <source>
        <dbReference type="Pfam" id="PF02782"/>
    </source>
</evidence>
<feature type="domain" description="Carbohydrate kinase FGGY C-terminal" evidence="13">
    <location>
        <begin position="307"/>
        <end position="491"/>
    </location>
</feature>
<evidence type="ECO:0000256" key="11">
    <source>
        <dbReference type="SAM" id="SignalP"/>
    </source>
</evidence>
<dbReference type="InterPro" id="IPR018485">
    <property type="entry name" value="FGGY_C"/>
</dbReference>
<dbReference type="Gene3D" id="3.20.20.70">
    <property type="entry name" value="Aldolase class I"/>
    <property type="match status" value="1"/>
</dbReference>
<evidence type="ECO:0000256" key="4">
    <source>
        <dbReference type="ARBA" id="ARBA00022723"/>
    </source>
</evidence>
<evidence type="ECO:0000256" key="2">
    <source>
        <dbReference type="ARBA" id="ARBA00012099"/>
    </source>
</evidence>
<evidence type="ECO:0000313" key="15">
    <source>
        <dbReference type="Proteomes" id="UP001165065"/>
    </source>
</evidence>
<evidence type="ECO:0000256" key="3">
    <source>
        <dbReference type="ARBA" id="ARBA00022679"/>
    </source>
</evidence>
<feature type="chain" id="PRO_5040912660" description="glycerol kinase" evidence="11">
    <location>
        <begin position="22"/>
        <end position="776"/>
    </location>
</feature>
<dbReference type="GO" id="GO:0019569">
    <property type="term" value="P:L-arabinose catabolic process to D-xylulose 5-phosphate"/>
    <property type="evidence" value="ECO:0007669"/>
    <property type="project" value="InterPro"/>
</dbReference>
<evidence type="ECO:0000256" key="9">
    <source>
        <dbReference type="ARBA" id="ARBA00023235"/>
    </source>
</evidence>
<dbReference type="GO" id="GO:0005737">
    <property type="term" value="C:cytoplasm"/>
    <property type="evidence" value="ECO:0007669"/>
    <property type="project" value="TreeGrafter"/>
</dbReference>
<evidence type="ECO:0000256" key="6">
    <source>
        <dbReference type="ARBA" id="ARBA00022777"/>
    </source>
</evidence>
<dbReference type="EMBL" id="BRYA01000276">
    <property type="protein sequence ID" value="GMI46011.1"/>
    <property type="molecule type" value="Genomic_DNA"/>
</dbReference>
<dbReference type="GO" id="GO:0016857">
    <property type="term" value="F:racemase and epimerase activity, acting on carbohydrates and derivatives"/>
    <property type="evidence" value="ECO:0007669"/>
    <property type="project" value="InterPro"/>
</dbReference>
<dbReference type="Pfam" id="PF00370">
    <property type="entry name" value="FGGY_N"/>
    <property type="match status" value="1"/>
</dbReference>
<dbReference type="Gene3D" id="3.30.420.40">
    <property type="match status" value="2"/>
</dbReference>
<dbReference type="GO" id="GO:0046872">
    <property type="term" value="F:metal ion binding"/>
    <property type="evidence" value="ECO:0007669"/>
    <property type="project" value="UniProtKB-KW"/>
</dbReference>
<sequence>MTINYPLHIILILFIIPPCISNSPPPQSRRSSLVLAVDGGTESVRACVFDPLTGTPLTPPCSSPYTLFHPSPGLAEQDPSQWWSATGEACREAVRRAGEEEGYDVKELVRAVCVDTTCCSVVFMDKDEEVVGRSIIWMDQRAAPQCEEIMRRAGGDPALRLNSGGEGPVSAEWFLPKCMWMKENNPEVWESIKTACEYQDFINLKLTGVLVGCTSNAAVRWHCDGDALVSGSDSGLPTGLWRSVGIEELKDKIPRKFVAPGARISTLSPSAAEHLGLTTSCEVIQGGPDAFVGMVGLGCIKPGQLCLITGSSHLHCAVTESPNSEPTFWGPYRGSPLPGIMFAEGGQSSTGSVLNWARRTMFPDMSYKELDALASAVPVGCDGLVCLPTFQGSRTPVTDPDGKGSFIGLTLGHGRAHIWRSIMEGVALGTLDCVSGLRSGGHAASEIVVAGGAARSQLWLQMHADAANARIVCTEFGDAPLLGGAILASVGAGVWGSVEEAVGRMVKVDRVVEPKEENVGKYEKLFGAYKELAKSVRPGVRMLKDIRGGDGGGGRISPSLLSADWANMEREIRECEGCGGHVERLHCDVFDGVEIKDPLAMTFGPKMIRDIRKRTRLKIDVHLVAVDPIRYVDPMGDAGADCLIVQYESFDGDESLRRCLEEIKKRGMERGVSVAPKTPIERLGGLLREGIVDVVDVLTVEPCFAAQEIQLGCLEKVKSVKREFPKVRVMVDGGVNEDTIKEVRRSGADVIVSGSFVFKNAGGVKEGVRKLINVAA</sequence>
<comment type="pathway">
    <text evidence="1">Polyol metabolism; glycerol degradation via glycerol kinase pathway; sn-glycerol 3-phosphate from glycerol: step 1/1.</text>
</comment>
<dbReference type="CDD" id="cd00429">
    <property type="entry name" value="RPE"/>
    <property type="match status" value="1"/>
</dbReference>
<dbReference type="Pfam" id="PF02782">
    <property type="entry name" value="FGGY_C"/>
    <property type="match status" value="1"/>
</dbReference>
<protein>
    <recommendedName>
        <fullName evidence="2">glycerol kinase</fullName>
        <ecNumber evidence="2">2.7.1.30</ecNumber>
    </recommendedName>
</protein>
<dbReference type="InterPro" id="IPR018484">
    <property type="entry name" value="FGGY_N"/>
</dbReference>
<feature type="domain" description="Carbohydrate kinase FGGY N-terminal" evidence="12">
    <location>
        <begin position="34"/>
        <end position="296"/>
    </location>
</feature>
<evidence type="ECO:0000256" key="8">
    <source>
        <dbReference type="ARBA" id="ARBA00022935"/>
    </source>
</evidence>
<dbReference type="GO" id="GO:0019150">
    <property type="term" value="F:D-ribulokinase activity"/>
    <property type="evidence" value="ECO:0007669"/>
    <property type="project" value="TreeGrafter"/>
</dbReference>
<dbReference type="GO" id="GO:0004370">
    <property type="term" value="F:glycerol kinase activity"/>
    <property type="evidence" value="ECO:0007669"/>
    <property type="project" value="UniProtKB-EC"/>
</dbReference>
<keyword evidence="10" id="KW-0119">Carbohydrate metabolism</keyword>
<dbReference type="InterPro" id="IPR000056">
    <property type="entry name" value="Ribul_P_3_epim-like"/>
</dbReference>
<dbReference type="GO" id="GO:0005524">
    <property type="term" value="F:ATP binding"/>
    <property type="evidence" value="ECO:0007669"/>
    <property type="project" value="UniProtKB-KW"/>
</dbReference>
<keyword evidence="15" id="KW-1185">Reference proteome</keyword>
<dbReference type="EC" id="2.7.1.30" evidence="2"/>
<keyword evidence="7" id="KW-0067">ATP-binding</keyword>
<evidence type="ECO:0000256" key="5">
    <source>
        <dbReference type="ARBA" id="ARBA00022741"/>
    </source>
</evidence>
<dbReference type="OrthoDB" id="203824at2759"/>
<dbReference type="GO" id="GO:0008741">
    <property type="term" value="F:ribulokinase activity"/>
    <property type="evidence" value="ECO:0007669"/>
    <property type="project" value="InterPro"/>
</dbReference>
<keyword evidence="4" id="KW-0479">Metal-binding</keyword>
<keyword evidence="9" id="KW-0413">Isomerase</keyword>
<dbReference type="SUPFAM" id="SSF51366">
    <property type="entry name" value="Ribulose-phoshate binding barrel"/>
    <property type="match status" value="1"/>
</dbReference>
<dbReference type="PANTHER" id="PTHR43435:SF4">
    <property type="entry name" value="FGGY CARBOHYDRATE KINASE DOMAIN-CONTAINING PROTEIN"/>
    <property type="match status" value="1"/>
</dbReference>
<feature type="signal peptide" evidence="11">
    <location>
        <begin position="1"/>
        <end position="21"/>
    </location>
</feature>
<keyword evidence="6" id="KW-0418">Kinase</keyword>
<organism evidence="14 15">
    <name type="scientific">Triparma columacea</name>
    <dbReference type="NCBI Taxonomy" id="722753"/>
    <lineage>
        <taxon>Eukaryota</taxon>
        <taxon>Sar</taxon>
        <taxon>Stramenopiles</taxon>
        <taxon>Ochrophyta</taxon>
        <taxon>Bolidophyceae</taxon>
        <taxon>Parmales</taxon>
        <taxon>Triparmaceae</taxon>
        <taxon>Triparma</taxon>
    </lineage>
</organism>
<keyword evidence="3" id="KW-0808">Transferase</keyword>
<gene>
    <name evidence="14" type="ORF">TrCOL_g12728</name>
</gene>
<accession>A0A9W7GJR6</accession>
<dbReference type="InterPro" id="IPR018483">
    <property type="entry name" value="Carb_kinase_FGGY_CS"/>
</dbReference>
<dbReference type="InterPro" id="IPR013785">
    <property type="entry name" value="Aldolase_TIM"/>
</dbReference>
<evidence type="ECO:0000313" key="14">
    <source>
        <dbReference type="EMBL" id="GMI46011.1"/>
    </source>
</evidence>
<evidence type="ECO:0000256" key="10">
    <source>
        <dbReference type="ARBA" id="ARBA00023277"/>
    </source>
</evidence>
<name>A0A9W7GJR6_9STRA</name>
<comment type="caution">
    <text evidence="14">The sequence shown here is derived from an EMBL/GenBank/DDBJ whole genome shotgun (WGS) entry which is preliminary data.</text>
</comment>
<dbReference type="InterPro" id="IPR043129">
    <property type="entry name" value="ATPase_NBD"/>
</dbReference>
<dbReference type="PANTHER" id="PTHR43435">
    <property type="entry name" value="RIBULOKINASE"/>
    <property type="match status" value="1"/>
</dbReference>
<dbReference type="Pfam" id="PF00834">
    <property type="entry name" value="Ribul_P_3_epim"/>
    <property type="match status" value="1"/>
</dbReference>
<evidence type="ECO:0000256" key="1">
    <source>
        <dbReference type="ARBA" id="ARBA00005190"/>
    </source>
</evidence>
<reference evidence="15" key="1">
    <citation type="journal article" date="2023" name="Commun. Biol.">
        <title>Genome analysis of Parmales, the sister group of diatoms, reveals the evolutionary specialization of diatoms from phago-mixotrophs to photoautotrophs.</title>
        <authorList>
            <person name="Ban H."/>
            <person name="Sato S."/>
            <person name="Yoshikawa S."/>
            <person name="Yamada K."/>
            <person name="Nakamura Y."/>
            <person name="Ichinomiya M."/>
            <person name="Sato N."/>
            <person name="Blanc-Mathieu R."/>
            <person name="Endo H."/>
            <person name="Kuwata A."/>
            <person name="Ogata H."/>
        </authorList>
    </citation>
    <scope>NUCLEOTIDE SEQUENCE [LARGE SCALE GENOMIC DNA]</scope>
</reference>
<dbReference type="CDD" id="cd07781">
    <property type="entry name" value="ASKHA_NBD_FGGY_L-RBK"/>
    <property type="match status" value="1"/>
</dbReference>
<keyword evidence="5" id="KW-0547">Nucleotide-binding</keyword>
<evidence type="ECO:0000256" key="7">
    <source>
        <dbReference type="ARBA" id="ARBA00022840"/>
    </source>
</evidence>
<dbReference type="AlphaFoldDB" id="A0A9W7GJR6"/>
<dbReference type="SUPFAM" id="SSF53067">
    <property type="entry name" value="Actin-like ATPase domain"/>
    <property type="match status" value="2"/>
</dbReference>
<dbReference type="PROSITE" id="PS00445">
    <property type="entry name" value="FGGY_KINASES_2"/>
    <property type="match status" value="1"/>
</dbReference>
<dbReference type="InterPro" id="IPR011060">
    <property type="entry name" value="RibuloseP-bd_barrel"/>
</dbReference>
<dbReference type="InterPro" id="IPR005929">
    <property type="entry name" value="Ribulokinase"/>
</dbReference>
<proteinExistence type="predicted"/>
<keyword evidence="11" id="KW-0732">Signal</keyword>